<dbReference type="PANTHER" id="PTHR43335">
    <property type="entry name" value="ABC TRANSPORTER, ATP-BINDING PROTEIN"/>
    <property type="match status" value="1"/>
</dbReference>
<protein>
    <submittedName>
        <fullName evidence="6">Multidrug ABC transporter ATP-binding protein</fullName>
    </submittedName>
</protein>
<dbReference type="RefSeq" id="WP_119297816.1">
    <property type="nucleotide sequence ID" value="NZ_BHGK01000001.1"/>
</dbReference>
<proteinExistence type="inferred from homology"/>
<feature type="domain" description="ABC transporter" evidence="5">
    <location>
        <begin position="2"/>
        <end position="231"/>
    </location>
</feature>
<dbReference type="GO" id="GO:0016887">
    <property type="term" value="F:ATP hydrolysis activity"/>
    <property type="evidence" value="ECO:0007669"/>
    <property type="project" value="InterPro"/>
</dbReference>
<evidence type="ECO:0000259" key="5">
    <source>
        <dbReference type="PROSITE" id="PS50893"/>
    </source>
</evidence>
<evidence type="ECO:0000313" key="7">
    <source>
        <dbReference type="Proteomes" id="UP000265643"/>
    </source>
</evidence>
<dbReference type="SUPFAM" id="SSF52540">
    <property type="entry name" value="P-loop containing nucleoside triphosphate hydrolases"/>
    <property type="match status" value="1"/>
</dbReference>
<dbReference type="InterPro" id="IPR003593">
    <property type="entry name" value="AAA+_ATPase"/>
</dbReference>
<dbReference type="Proteomes" id="UP000265643">
    <property type="component" value="Unassembled WGS sequence"/>
</dbReference>
<dbReference type="PANTHER" id="PTHR43335:SF4">
    <property type="entry name" value="ABC TRANSPORTER, ATP-BINDING PROTEIN"/>
    <property type="match status" value="1"/>
</dbReference>
<dbReference type="SMART" id="SM00382">
    <property type="entry name" value="AAA"/>
    <property type="match status" value="1"/>
</dbReference>
<evidence type="ECO:0000256" key="4">
    <source>
        <dbReference type="ARBA" id="ARBA00022840"/>
    </source>
</evidence>
<evidence type="ECO:0000313" key="6">
    <source>
        <dbReference type="EMBL" id="GCA66732.1"/>
    </source>
</evidence>
<dbReference type="Gene3D" id="3.40.50.300">
    <property type="entry name" value="P-loop containing nucleotide triphosphate hydrolases"/>
    <property type="match status" value="1"/>
</dbReference>
<gene>
    <name evidence="6" type="ORF">KGMB01110_11680</name>
</gene>
<dbReference type="GO" id="GO:0005524">
    <property type="term" value="F:ATP binding"/>
    <property type="evidence" value="ECO:0007669"/>
    <property type="project" value="UniProtKB-KW"/>
</dbReference>
<dbReference type="InterPro" id="IPR003439">
    <property type="entry name" value="ABC_transporter-like_ATP-bd"/>
</dbReference>
<sequence length="327" mass="36843">MIEVKNLVKKYGDHLAVDHLNFQIEPGRIYGLLGPNGAGKSTTMNIMTGYLGATEGEVLINGHDILKEPEEAKKCIGYLPEIPPLYLDMKVLEYLEFAADLKGIPAEKKEAEIRKVMGMTKLMEVSERLINNLSKGYRQRVGLAQAMLGFPEILILDEPTVGLDPKQIIEIRELIRKLAKDHTVILSSHILAEIREICDYVLIISKGKLVASDTPDHLEELMAGNETVELTVKGTREKTEEILRNISYIQKSEVKKAEPDTVNVILQAETGKDIRENVFFAFAEKKTPILRMETRKVSLEDVFLELTQREAKELDDKKEGKSDESNL</sequence>
<dbReference type="Pfam" id="PF00005">
    <property type="entry name" value="ABC_tran"/>
    <property type="match status" value="1"/>
</dbReference>
<accession>A0A391PJB1</accession>
<comment type="similarity">
    <text evidence="1">Belongs to the ABC transporter superfamily.</text>
</comment>
<dbReference type="InterPro" id="IPR027417">
    <property type="entry name" value="P-loop_NTPase"/>
</dbReference>
<keyword evidence="4 6" id="KW-0067">ATP-binding</keyword>
<evidence type="ECO:0000256" key="3">
    <source>
        <dbReference type="ARBA" id="ARBA00022741"/>
    </source>
</evidence>
<dbReference type="AlphaFoldDB" id="A0A391PJB1"/>
<keyword evidence="7" id="KW-1185">Reference proteome</keyword>
<reference evidence="7" key="1">
    <citation type="submission" date="2018-09" db="EMBL/GenBank/DDBJ databases">
        <title>Draft Genome Sequence of Mediterraneibacter sp. KCTC 15684.</title>
        <authorList>
            <person name="Kim J.S."/>
            <person name="Han K.I."/>
            <person name="Suh M.K."/>
            <person name="Lee K.C."/>
            <person name="Eom M.K."/>
            <person name="Lee J.H."/>
            <person name="Park S.H."/>
            <person name="Kang S.W."/>
            <person name="Park J.E."/>
            <person name="Oh B.S."/>
            <person name="Yu S.Y."/>
            <person name="Choi S.H."/>
            <person name="Lee D.H."/>
            <person name="Yoon H."/>
            <person name="Kim B."/>
            <person name="Yang S.J."/>
            <person name="Lee J.S."/>
        </authorList>
    </citation>
    <scope>NUCLEOTIDE SEQUENCE [LARGE SCALE GENOMIC DNA]</scope>
    <source>
        <strain evidence="7">KCTC 15684</strain>
    </source>
</reference>
<evidence type="ECO:0000256" key="2">
    <source>
        <dbReference type="ARBA" id="ARBA00022448"/>
    </source>
</evidence>
<organism evidence="6 7">
    <name type="scientific">Mediterraneibacter butyricigenes</name>
    <dbReference type="NCBI Taxonomy" id="2316025"/>
    <lineage>
        <taxon>Bacteria</taxon>
        <taxon>Bacillati</taxon>
        <taxon>Bacillota</taxon>
        <taxon>Clostridia</taxon>
        <taxon>Lachnospirales</taxon>
        <taxon>Lachnospiraceae</taxon>
        <taxon>Mediterraneibacter</taxon>
    </lineage>
</organism>
<dbReference type="PROSITE" id="PS50893">
    <property type="entry name" value="ABC_TRANSPORTER_2"/>
    <property type="match status" value="1"/>
</dbReference>
<dbReference type="EMBL" id="BHGK01000001">
    <property type="protein sequence ID" value="GCA66732.1"/>
    <property type="molecule type" value="Genomic_DNA"/>
</dbReference>
<evidence type="ECO:0000256" key="1">
    <source>
        <dbReference type="ARBA" id="ARBA00005417"/>
    </source>
</evidence>
<keyword evidence="2" id="KW-0813">Transport</keyword>
<dbReference type="CDD" id="cd03230">
    <property type="entry name" value="ABC_DR_subfamily_A"/>
    <property type="match status" value="1"/>
</dbReference>
<name>A0A391PJB1_9FIRM</name>
<comment type="caution">
    <text evidence="6">The sequence shown here is derived from an EMBL/GenBank/DDBJ whole genome shotgun (WGS) entry which is preliminary data.</text>
</comment>
<keyword evidence="3" id="KW-0547">Nucleotide-binding</keyword>